<name>A0A9D9EPZ1_9BACT</name>
<dbReference type="Proteomes" id="UP000823661">
    <property type="component" value="Unassembled WGS sequence"/>
</dbReference>
<reference evidence="1" key="2">
    <citation type="journal article" date="2021" name="PeerJ">
        <title>Extensive microbial diversity within the chicken gut microbiome revealed by metagenomics and culture.</title>
        <authorList>
            <person name="Gilroy R."/>
            <person name="Ravi A."/>
            <person name="Getino M."/>
            <person name="Pursley I."/>
            <person name="Horton D.L."/>
            <person name="Alikhan N.F."/>
            <person name="Baker D."/>
            <person name="Gharbi K."/>
            <person name="Hall N."/>
            <person name="Watson M."/>
            <person name="Adriaenssens E.M."/>
            <person name="Foster-Nyarko E."/>
            <person name="Jarju S."/>
            <person name="Secka A."/>
            <person name="Antonio M."/>
            <person name="Oren A."/>
            <person name="Chaudhuri R.R."/>
            <person name="La Ragione R."/>
            <person name="Hildebrand F."/>
            <person name="Pallen M.J."/>
        </authorList>
    </citation>
    <scope>NUCLEOTIDE SEQUENCE</scope>
    <source>
        <strain evidence="1">B1-20833</strain>
    </source>
</reference>
<sequence>MTKTNNIEKAYDFGASEFNRKMKRITQERLKRGLPVSLDIPNDATPEELEELKAFDAWTRDGQPVED</sequence>
<evidence type="ECO:0000313" key="1">
    <source>
        <dbReference type="EMBL" id="MBO8451528.1"/>
    </source>
</evidence>
<accession>A0A9D9EPZ1</accession>
<evidence type="ECO:0000313" key="2">
    <source>
        <dbReference type="Proteomes" id="UP000823661"/>
    </source>
</evidence>
<gene>
    <name evidence="1" type="ORF">IAC06_01415</name>
</gene>
<protein>
    <submittedName>
        <fullName evidence="1">Uncharacterized protein</fullName>
    </submittedName>
</protein>
<dbReference type="EMBL" id="JADIMI010000014">
    <property type="protein sequence ID" value="MBO8451528.1"/>
    <property type="molecule type" value="Genomic_DNA"/>
</dbReference>
<comment type="caution">
    <text evidence="1">The sequence shown here is derived from an EMBL/GenBank/DDBJ whole genome shotgun (WGS) entry which is preliminary data.</text>
</comment>
<dbReference type="AlphaFoldDB" id="A0A9D9EPZ1"/>
<organism evidence="1 2">
    <name type="scientific">Candidatus Cryptobacteroides intestinavium</name>
    <dbReference type="NCBI Taxonomy" id="2840766"/>
    <lineage>
        <taxon>Bacteria</taxon>
        <taxon>Pseudomonadati</taxon>
        <taxon>Bacteroidota</taxon>
        <taxon>Bacteroidia</taxon>
        <taxon>Bacteroidales</taxon>
        <taxon>Candidatus Cryptobacteroides</taxon>
    </lineage>
</organism>
<proteinExistence type="predicted"/>
<reference evidence="1" key="1">
    <citation type="submission" date="2020-10" db="EMBL/GenBank/DDBJ databases">
        <authorList>
            <person name="Gilroy R."/>
        </authorList>
    </citation>
    <scope>NUCLEOTIDE SEQUENCE</scope>
    <source>
        <strain evidence="1">B1-20833</strain>
    </source>
</reference>